<comment type="caution">
    <text evidence="1">The sequence shown here is derived from an EMBL/GenBank/DDBJ whole genome shotgun (WGS) entry which is preliminary data.</text>
</comment>
<dbReference type="EMBL" id="JAOPJF010000020">
    <property type="protein sequence ID" value="KAK1146035.1"/>
    <property type="molecule type" value="Genomic_DNA"/>
</dbReference>
<evidence type="ECO:0000313" key="2">
    <source>
        <dbReference type="Proteomes" id="UP001177260"/>
    </source>
</evidence>
<accession>A0ACC3B6K6</accession>
<proteinExistence type="predicted"/>
<protein>
    <submittedName>
        <fullName evidence="1">Uncharacterized protein</fullName>
    </submittedName>
</protein>
<organism evidence="1 2">
    <name type="scientific">Aspergillus melleus</name>
    <dbReference type="NCBI Taxonomy" id="138277"/>
    <lineage>
        <taxon>Eukaryota</taxon>
        <taxon>Fungi</taxon>
        <taxon>Dikarya</taxon>
        <taxon>Ascomycota</taxon>
        <taxon>Pezizomycotina</taxon>
        <taxon>Eurotiomycetes</taxon>
        <taxon>Eurotiomycetidae</taxon>
        <taxon>Eurotiales</taxon>
        <taxon>Aspergillaceae</taxon>
        <taxon>Aspergillus</taxon>
        <taxon>Aspergillus subgen. Circumdati</taxon>
    </lineage>
</organism>
<keyword evidence="2" id="KW-1185">Reference proteome</keyword>
<name>A0ACC3B6K6_9EURO</name>
<sequence length="584" mass="64067">MVVSRAYTLAFAIALLAAASAQDLKEHVWGVFAFTVHGDSIPAVMPQRPRTLTPYGANNLYAAGSAFRDRYVAVRGNESSPSTRIQNLSPYVLDVGEVEVLSTTNPSDIASAQAFMQGLYPPLNESYSGTYVEFSYQLANGSTATAPLKGYQYPRIEALSNEDPQSLTVDGRTSCLMHQIADIEYQTSPEAQEFVQNYRGTYEVLYNQVLSGWFDPASVDYINAKDISEFVDYQYVHNETLLDTLARDDIELARSYADQYVFATNGNTSTTSVIGSSDIRTIAGRTLADSILDAFDNNIHDSGTDGKMKLVFGDYEPVVALTSLLQLQSVQNDNIYSRPDLGSSIILELYSLESAANPTYPDQSQLYVRFLMRNGIDTPEFRVYPLFGHSPSNSAIPYTEFQAELKKFALGSTREWCLQCASEASFCSGALERTQDSSSTNHGKGLRPAVAGVIGAVVTLAILAIIGIVGFLIFGCRIKRFNRSTLKGFKGNSKMASDPDIAFKSPTWEDVKTTNDQDPQNPGATGPIVRGYERSGSWELKKQNGGNPADRAHGDDSVSPFDDENEEEWRTHSALQAVTAHEHV</sequence>
<reference evidence="1 2" key="1">
    <citation type="journal article" date="2023" name="ACS Omega">
        <title>Identification of the Neoaspergillic Acid Biosynthesis Gene Cluster by Establishing an In Vitro CRISPR-Ribonucleoprotein Genetic System in Aspergillus melleus.</title>
        <authorList>
            <person name="Yuan B."/>
            <person name="Grau M.F."/>
            <person name="Murata R.M."/>
            <person name="Torok T."/>
            <person name="Venkateswaran K."/>
            <person name="Stajich J.E."/>
            <person name="Wang C.C.C."/>
        </authorList>
    </citation>
    <scope>NUCLEOTIDE SEQUENCE [LARGE SCALE GENOMIC DNA]</scope>
    <source>
        <strain evidence="1 2">IMV 1140</strain>
    </source>
</reference>
<dbReference type="Proteomes" id="UP001177260">
    <property type="component" value="Unassembled WGS sequence"/>
</dbReference>
<evidence type="ECO:0000313" key="1">
    <source>
        <dbReference type="EMBL" id="KAK1146035.1"/>
    </source>
</evidence>
<gene>
    <name evidence="1" type="ORF">N8T08_003683</name>
</gene>